<accession>A0ACC1T750</accession>
<comment type="caution">
    <text evidence="1">The sequence shown here is derived from an EMBL/GenBank/DDBJ whole genome shotgun (WGS) entry which is preliminary data.</text>
</comment>
<gene>
    <name evidence="1" type="ORF">NM688_g3003</name>
</gene>
<keyword evidence="2" id="KW-1185">Reference proteome</keyword>
<evidence type="ECO:0000313" key="1">
    <source>
        <dbReference type="EMBL" id="KAJ3554635.1"/>
    </source>
</evidence>
<dbReference type="Proteomes" id="UP001148662">
    <property type="component" value="Unassembled WGS sequence"/>
</dbReference>
<protein>
    <submittedName>
        <fullName evidence="1">Uncharacterized protein</fullName>
    </submittedName>
</protein>
<name>A0ACC1T750_9APHY</name>
<dbReference type="EMBL" id="JANHOG010000411">
    <property type="protein sequence ID" value="KAJ3554635.1"/>
    <property type="molecule type" value="Genomic_DNA"/>
</dbReference>
<proteinExistence type="predicted"/>
<organism evidence="1 2">
    <name type="scientific">Phlebia brevispora</name>
    <dbReference type="NCBI Taxonomy" id="194682"/>
    <lineage>
        <taxon>Eukaryota</taxon>
        <taxon>Fungi</taxon>
        <taxon>Dikarya</taxon>
        <taxon>Basidiomycota</taxon>
        <taxon>Agaricomycotina</taxon>
        <taxon>Agaricomycetes</taxon>
        <taxon>Polyporales</taxon>
        <taxon>Meruliaceae</taxon>
        <taxon>Phlebia</taxon>
    </lineage>
</organism>
<evidence type="ECO:0000313" key="2">
    <source>
        <dbReference type="Proteomes" id="UP001148662"/>
    </source>
</evidence>
<reference evidence="1" key="1">
    <citation type="submission" date="2022-07" db="EMBL/GenBank/DDBJ databases">
        <title>Genome Sequence of Phlebia brevispora.</title>
        <authorList>
            <person name="Buettner E."/>
        </authorList>
    </citation>
    <scope>NUCLEOTIDE SEQUENCE</scope>
    <source>
        <strain evidence="1">MPL23</strain>
    </source>
</reference>
<sequence length="1286" mass="141536">MSYTIRPAPQASDAELDKVTDLLIEAFGRDFIASLVGGNKSLAEPYVRAQLTAAKAGGDLLFAEHEEAGVVGVATHFGPGTDLFTTEEQRNAGWNELISQFEPEHRQWWENYWPKYDGLCESFYGPGVKLGSYHTQCLAVAPKHQRKGIGASLMAWAADKAKAAGVPSIVETSGEPDITIYKALGYSISGTANIPQITGKNFEMVFMSKHAEKHENQVGAVLDLASVKDEFLPFLGTSFLVISLLLDLHLQVVHSPSAIENMEEDDSQDRFTALVSGTVAESIGSGLLLQRQKHDVLSARPTSPVLLRQSQQTHLAAEDGSPQNDSNVHRLDPVRRFRANHMQRTMKTNPSAIGSHIPAIQADSRRDDQPHMWQYEQHIPAETSAGASSGPHFRSGDLAPSGIPMMTRTSGPKLVSRAALKPSKSLRQRFDAPADDELASSDPAPSDVSNIPAYSAIKAQDDHSPMFTRGLKQNFQARGHSRSASVVSSAFGRPGGPEEDISSIMMRGASDLRNAKFEIEEQRREIDSLQSQLVALRNEKEEVLQRLKSVKETAKRGLESNSRSLEGMRTALDALKTQSEESFAFTLQAKASLPSVDDLRITVDDTMKIIEPLLNDEGHFYKTEETRQLISDLQLEHSKSQQVVDILRDRLQSVGGDLIDAKSRITELEGSQAADREALRSSSVSLCNASEQIENLAQDLKKQQGELNDALIAAADLELKVVAATEQQKDEELQILSRVNEQNVELKSRVDACNARIQALEGVEESFSSCTATLNERASEISALETLSEKETELKNSYTEIQDVKQAVGVIEAREQALLNELARVKTETEVLQNKLREVEKLLEEAREEIAIRTENLHQADTNYKVLEERFEDQSVTLRLTKEEHGDMQERLIESEAKFAVSGLDPSAYTTYSEKGFQRDLEAATGKLECQIAVLTEQKTVLQAKINDLEDVARQQDQAMASMKAEYDARLCEQEDTLHRQLAAVTERANDTQKALEEVRAVLTASEAQLLSKKEAMTTLQEQLREAKSPSTAHQEAVDTLNAQIMALRSENASLTSRARDIDERYKAGDLNEEEKTFINTLICTSQAIHEQALVEKGNELRRRDNTIRQHEARIKMLENTLAKHLEAQAQANAVSGTETRSLIDPSAWVRSSDTHSSPPNLPEEDVPSTNIDNTVSAKPTPAPPRGPARPPLAPVPVPAPNIMLRTPGPARPLRATGAGVKGTPRPALPKNSPVPLQKPPHAHAHAPDRSSPLVPPRTPASKRERGYVAVFARAAVDEEVGPQLF</sequence>